<dbReference type="AlphaFoldDB" id="A0A4W3JZ95"/>
<keyword evidence="4" id="KW-1185">Reference proteome</keyword>
<dbReference type="InParanoid" id="A0A4W3JZ95"/>
<dbReference type="Gene3D" id="2.60.200.20">
    <property type="match status" value="1"/>
</dbReference>
<evidence type="ECO:0000256" key="1">
    <source>
        <dbReference type="SAM" id="MobiDB-lite"/>
    </source>
</evidence>
<dbReference type="SUPFAM" id="SSF49879">
    <property type="entry name" value="SMAD/FHA domain"/>
    <property type="match status" value="1"/>
</dbReference>
<dbReference type="CDD" id="cd22677">
    <property type="entry name" value="FHA_Kanadaptin"/>
    <property type="match status" value="1"/>
</dbReference>
<feature type="compositionally biased region" description="Polar residues" evidence="1">
    <location>
        <begin position="623"/>
        <end position="672"/>
    </location>
</feature>
<reference evidence="4" key="1">
    <citation type="journal article" date="2006" name="Science">
        <title>Ancient noncoding elements conserved in the human genome.</title>
        <authorList>
            <person name="Venkatesh B."/>
            <person name="Kirkness E.F."/>
            <person name="Loh Y.H."/>
            <person name="Halpern A.L."/>
            <person name="Lee A.P."/>
            <person name="Johnson J."/>
            <person name="Dandona N."/>
            <person name="Viswanathan L.D."/>
            <person name="Tay A."/>
            <person name="Venter J.C."/>
            <person name="Strausberg R.L."/>
            <person name="Brenner S."/>
        </authorList>
    </citation>
    <scope>NUCLEOTIDE SEQUENCE [LARGE SCALE GENOMIC DNA]</scope>
</reference>
<feature type="domain" description="FHA" evidence="2">
    <location>
        <begin position="152"/>
        <end position="208"/>
    </location>
</feature>
<dbReference type="InterPro" id="IPR050923">
    <property type="entry name" value="Cell_Proc_Reg/RNA_Proc"/>
</dbReference>
<dbReference type="Proteomes" id="UP000314986">
    <property type="component" value="Unassembled WGS sequence"/>
</dbReference>
<dbReference type="Pfam" id="PF00498">
    <property type="entry name" value="FHA"/>
    <property type="match status" value="1"/>
</dbReference>
<dbReference type="InterPro" id="IPR008984">
    <property type="entry name" value="SMAD_FHA_dom_sf"/>
</dbReference>
<feature type="region of interest" description="Disordered" evidence="1">
    <location>
        <begin position="586"/>
        <end position="707"/>
    </location>
</feature>
<dbReference type="STRING" id="7868.ENSCMIP00000037075"/>
<evidence type="ECO:0000259" key="2">
    <source>
        <dbReference type="PROSITE" id="PS50006"/>
    </source>
</evidence>
<evidence type="ECO:0000313" key="3">
    <source>
        <dbReference type="Ensembl" id="ENSCMIP00000037075.1"/>
    </source>
</evidence>
<sequence>MLICFTDSENGEGFKKPLLPLVASQKKAKSQSSISSAVSSELSEKVRIVDERSKKVTATSSESSMGHLSSDEVPMSEDMPATDQKLIEKPYLTLPKKPKSIPRLPSDKYKPCAPLPYVEPPWGGLPESPYSFEILKTGSIVSELRLNSKSFHVVGRLPNCDISLEHPSISRYHAIVQHRRVADGETGVGFYIYDLESTHGTVVNKVKIQPKTYHRLKVGHVIKFGGSTRLLVLQGPEYDQDTESDLTVTELKQLNRQHERLERRMLGDDGDDDDDDDDEEEEASVPKKQPKPPGPKPETGCSWGMDEDAVEDESEENPYAIEFQEDQEAFYIKDPKKSLQGFFDREGEELEYEYEEQGSGTWICRVRLPVDDALGKQLVAEVTHSGKKKEAMIQCSLDACRILDARGVLRQEAVSRKRKSKNWEDDDFYDSDEDTFLDRTGVIEKKRLNRMKKAGKVEEKPETYKSLVAKLAQVEEELVDVESKLRVSGKAHVQSPAEDSLDAFMTEIRAGAALDNVTRKKLHLRSFELKKEQQKLQKLINFVTPTALPGLRTGDIGLSTQLESKPKKITLPLFGAMKGGKKFKLKTGALGNLPPKRPELPSGLFNMRSTNTEEEEEEEEEVNNTPSLETEPHTSLSQSFDPPESSNQADGSTSLPQCSGVESDQDPTILSTEDQEVVNDSLSKEEPTEVKTSKDGKPEGKRLKKKMYGPSKVKQEMVEHTSMISTDTEDLTQSIARASTLPGWEMVGWGGLKMFAVPFFKPTKLQVQVQVLHCL</sequence>
<evidence type="ECO:0000313" key="4">
    <source>
        <dbReference type="Proteomes" id="UP000314986"/>
    </source>
</evidence>
<reference evidence="3" key="4">
    <citation type="submission" date="2025-08" db="UniProtKB">
        <authorList>
            <consortium name="Ensembl"/>
        </authorList>
    </citation>
    <scope>IDENTIFICATION</scope>
</reference>
<reference evidence="4" key="2">
    <citation type="journal article" date="2007" name="PLoS Biol.">
        <title>Survey sequencing and comparative analysis of the elephant shark (Callorhinchus milii) genome.</title>
        <authorList>
            <person name="Venkatesh B."/>
            <person name="Kirkness E.F."/>
            <person name="Loh Y.H."/>
            <person name="Halpern A.L."/>
            <person name="Lee A.P."/>
            <person name="Johnson J."/>
            <person name="Dandona N."/>
            <person name="Viswanathan L.D."/>
            <person name="Tay A."/>
            <person name="Venter J.C."/>
            <person name="Strausberg R.L."/>
            <person name="Brenner S."/>
        </authorList>
    </citation>
    <scope>NUCLEOTIDE SEQUENCE [LARGE SCALE GENOMIC DNA]</scope>
</reference>
<dbReference type="InterPro" id="IPR014720">
    <property type="entry name" value="dsRBD_dom"/>
</dbReference>
<dbReference type="Gene3D" id="3.30.160.20">
    <property type="match status" value="1"/>
</dbReference>
<feature type="compositionally biased region" description="Polar residues" evidence="1">
    <location>
        <begin position="56"/>
        <end position="67"/>
    </location>
</feature>
<dbReference type="OMA" id="IHSTHGC"/>
<dbReference type="InterPro" id="IPR000253">
    <property type="entry name" value="FHA_dom"/>
</dbReference>
<organism evidence="3 4">
    <name type="scientific">Callorhinchus milii</name>
    <name type="common">Ghost shark</name>
    <dbReference type="NCBI Taxonomy" id="7868"/>
    <lineage>
        <taxon>Eukaryota</taxon>
        <taxon>Metazoa</taxon>
        <taxon>Chordata</taxon>
        <taxon>Craniata</taxon>
        <taxon>Vertebrata</taxon>
        <taxon>Chondrichthyes</taxon>
        <taxon>Holocephali</taxon>
        <taxon>Chimaeriformes</taxon>
        <taxon>Callorhinchidae</taxon>
        <taxon>Callorhinchus</taxon>
    </lineage>
</organism>
<dbReference type="CDD" id="cd19856">
    <property type="entry name" value="DSRM_Kanadaptin"/>
    <property type="match status" value="1"/>
</dbReference>
<dbReference type="PANTHER" id="PTHR23308">
    <property type="entry name" value="NUCLEAR INHIBITOR OF PROTEIN PHOSPHATASE-1"/>
    <property type="match status" value="1"/>
</dbReference>
<proteinExistence type="predicted"/>
<feature type="compositionally biased region" description="Basic and acidic residues" evidence="1">
    <location>
        <begin position="682"/>
        <end position="701"/>
    </location>
</feature>
<reference evidence="3" key="5">
    <citation type="submission" date="2025-09" db="UniProtKB">
        <authorList>
            <consortium name="Ensembl"/>
        </authorList>
    </citation>
    <scope>IDENTIFICATION</scope>
</reference>
<dbReference type="GeneTree" id="ENSGT00940000155320"/>
<feature type="compositionally biased region" description="Acidic residues" evidence="1">
    <location>
        <begin position="612"/>
        <end position="622"/>
    </location>
</feature>
<name>A0A4W3JZ95_CALMI</name>
<dbReference type="Pfam" id="PF00035">
    <property type="entry name" value="dsrm"/>
    <property type="match status" value="1"/>
</dbReference>
<feature type="compositionally biased region" description="Acidic residues" evidence="1">
    <location>
        <begin position="268"/>
        <end position="283"/>
    </location>
</feature>
<feature type="compositionally biased region" description="Acidic residues" evidence="1">
    <location>
        <begin position="305"/>
        <end position="315"/>
    </location>
</feature>
<feature type="region of interest" description="Disordered" evidence="1">
    <location>
        <begin position="50"/>
        <end position="77"/>
    </location>
</feature>
<accession>A0A4W3JZ95</accession>
<reference evidence="4" key="3">
    <citation type="journal article" date="2014" name="Nature">
        <title>Elephant shark genome provides unique insights into gnathostome evolution.</title>
        <authorList>
            <consortium name="International Elephant Shark Genome Sequencing Consortium"/>
            <person name="Venkatesh B."/>
            <person name="Lee A.P."/>
            <person name="Ravi V."/>
            <person name="Maurya A.K."/>
            <person name="Lian M.M."/>
            <person name="Swann J.B."/>
            <person name="Ohta Y."/>
            <person name="Flajnik M.F."/>
            <person name="Sutoh Y."/>
            <person name="Kasahara M."/>
            <person name="Hoon S."/>
            <person name="Gangu V."/>
            <person name="Roy S.W."/>
            <person name="Irimia M."/>
            <person name="Korzh V."/>
            <person name="Kondrychyn I."/>
            <person name="Lim Z.W."/>
            <person name="Tay B.H."/>
            <person name="Tohari S."/>
            <person name="Kong K.W."/>
            <person name="Ho S."/>
            <person name="Lorente-Galdos B."/>
            <person name="Quilez J."/>
            <person name="Marques-Bonet T."/>
            <person name="Raney B.J."/>
            <person name="Ingham P.W."/>
            <person name="Tay A."/>
            <person name="Hillier L.W."/>
            <person name="Minx P."/>
            <person name="Boehm T."/>
            <person name="Wilson R.K."/>
            <person name="Brenner S."/>
            <person name="Warren W.C."/>
        </authorList>
    </citation>
    <scope>NUCLEOTIDE SEQUENCE [LARGE SCALE GENOMIC DNA]</scope>
</reference>
<dbReference type="Ensembl" id="ENSCMIT00000037616.1">
    <property type="protein sequence ID" value="ENSCMIP00000037075.1"/>
    <property type="gene ID" value="ENSCMIG00000015635.1"/>
</dbReference>
<feature type="region of interest" description="Disordered" evidence="1">
    <location>
        <begin position="260"/>
        <end position="315"/>
    </location>
</feature>
<dbReference type="PROSITE" id="PS50006">
    <property type="entry name" value="FHA_DOMAIN"/>
    <property type="match status" value="1"/>
</dbReference>
<protein>
    <submittedName>
        <fullName evidence="3">Solute carrier family 4 member 1 adaptor protein</fullName>
    </submittedName>
</protein>
<dbReference type="SMART" id="SM00240">
    <property type="entry name" value="FHA"/>
    <property type="match status" value="1"/>
</dbReference>